<keyword evidence="2" id="KW-1185">Reference proteome</keyword>
<dbReference type="AlphaFoldDB" id="A0A2T9Z855"/>
<organism evidence="1 2">
    <name type="scientific">Smittium megazygosporum</name>
    <dbReference type="NCBI Taxonomy" id="133381"/>
    <lineage>
        <taxon>Eukaryota</taxon>
        <taxon>Fungi</taxon>
        <taxon>Fungi incertae sedis</taxon>
        <taxon>Zoopagomycota</taxon>
        <taxon>Kickxellomycotina</taxon>
        <taxon>Harpellomycetes</taxon>
        <taxon>Harpellales</taxon>
        <taxon>Legeriomycetaceae</taxon>
        <taxon>Smittium</taxon>
    </lineage>
</organism>
<evidence type="ECO:0000313" key="1">
    <source>
        <dbReference type="EMBL" id="PVV00779.1"/>
    </source>
</evidence>
<proteinExistence type="predicted"/>
<dbReference type="Proteomes" id="UP000245609">
    <property type="component" value="Unassembled WGS sequence"/>
</dbReference>
<name>A0A2T9Z855_9FUNG</name>
<protein>
    <submittedName>
        <fullName evidence="1">Uncharacterized protein</fullName>
    </submittedName>
</protein>
<dbReference type="EMBL" id="MBFS01001644">
    <property type="protein sequence ID" value="PVV00779.1"/>
    <property type="molecule type" value="Genomic_DNA"/>
</dbReference>
<accession>A0A2T9Z855</accession>
<feature type="non-terminal residue" evidence="1">
    <location>
        <position position="360"/>
    </location>
</feature>
<reference evidence="1 2" key="1">
    <citation type="journal article" date="2018" name="MBio">
        <title>Comparative Genomics Reveals the Core Gene Toolbox for the Fungus-Insect Symbiosis.</title>
        <authorList>
            <person name="Wang Y."/>
            <person name="Stata M."/>
            <person name="Wang W."/>
            <person name="Stajich J.E."/>
            <person name="White M.M."/>
            <person name="Moncalvo J.M."/>
        </authorList>
    </citation>
    <scope>NUCLEOTIDE SEQUENCE [LARGE SCALE GENOMIC DNA]</scope>
    <source>
        <strain evidence="1 2">SC-DP-2</strain>
    </source>
</reference>
<sequence length="360" mass="42475">MGAISKTVYYEYNQGIPFDKVPTGFYKDSVAILGNDFINNYCHYGYTEESANSKNRFFDYYGLHWSSSCESFDMPQSIYKYVLWKYYWDVLDYPAFSTKHGSGVEIVCQKAYHNAIANEDYTELNSCFERQEHPLSEPKLKSHEADLKTTEKRNLYMEEIEMSFKKYGDLAKYNNDYCKRTLGFKQFLNYTSSKNRQVGVLLKKLASIQYGKLDTKGCYKSFEKNMKISNQNANNDLFVISKFLSDNELDGICIIWDYKEKTLEEDVSGIRKMINRLKSHIKSNQVVSVLIKAPEEKKKDLYKYFVNNIMKSQFKPNTVYFLDSRNSTYVENELKDVYTLLTEPKRSYRNQMTRPRKPWH</sequence>
<gene>
    <name evidence="1" type="ORF">BB560_004826</name>
</gene>
<comment type="caution">
    <text evidence="1">The sequence shown here is derived from an EMBL/GenBank/DDBJ whole genome shotgun (WGS) entry which is preliminary data.</text>
</comment>
<evidence type="ECO:0000313" key="2">
    <source>
        <dbReference type="Proteomes" id="UP000245609"/>
    </source>
</evidence>